<dbReference type="EMBL" id="UOEK01000433">
    <property type="protein sequence ID" value="VAW08036.1"/>
    <property type="molecule type" value="Genomic_DNA"/>
</dbReference>
<reference evidence="5" key="1">
    <citation type="submission" date="2018-06" db="EMBL/GenBank/DDBJ databases">
        <authorList>
            <person name="Zhirakovskaya E."/>
        </authorList>
    </citation>
    <scope>NUCLEOTIDE SEQUENCE</scope>
</reference>
<evidence type="ECO:0000313" key="5">
    <source>
        <dbReference type="EMBL" id="VAW08036.1"/>
    </source>
</evidence>
<dbReference type="InterPro" id="IPR002903">
    <property type="entry name" value="RsmH"/>
</dbReference>
<dbReference type="PANTHER" id="PTHR11265:SF0">
    <property type="entry name" value="12S RRNA N4-METHYLCYTIDINE METHYLTRANSFERASE"/>
    <property type="match status" value="1"/>
</dbReference>
<dbReference type="InterPro" id="IPR029063">
    <property type="entry name" value="SAM-dependent_MTases_sf"/>
</dbReference>
<gene>
    <name evidence="5" type="ORF">MNBD_ACTINO02-350</name>
</gene>
<dbReference type="GO" id="GO:0005737">
    <property type="term" value="C:cytoplasm"/>
    <property type="evidence" value="ECO:0007669"/>
    <property type="project" value="TreeGrafter"/>
</dbReference>
<dbReference type="PIRSF" id="PIRSF004486">
    <property type="entry name" value="MraW"/>
    <property type="match status" value="1"/>
</dbReference>
<keyword evidence="4" id="KW-0949">S-adenosyl-L-methionine</keyword>
<organism evidence="5">
    <name type="scientific">hydrothermal vent metagenome</name>
    <dbReference type="NCBI Taxonomy" id="652676"/>
    <lineage>
        <taxon>unclassified sequences</taxon>
        <taxon>metagenomes</taxon>
        <taxon>ecological metagenomes</taxon>
    </lineage>
</organism>
<name>A0A3B0TLX8_9ZZZZ</name>
<dbReference type="GO" id="GO:0071424">
    <property type="term" value="F:rRNA (cytosine-N4-)-methyltransferase activity"/>
    <property type="evidence" value="ECO:0007669"/>
    <property type="project" value="TreeGrafter"/>
</dbReference>
<sequence>MDREHHETSYHQPVMLEEVIDLFRPVPPGWIVDATHGGGGHTRALLAALPEINVLGVDRDPDAAAQVRVDPRLRFIQGNFGALQSLLSQALPERQAQHDISGFLFDLGVSSHQLDVPERGFSYHRKGPLDMRMGPDAAVAARDVVNGYGVDDLARIFRRFGEERFARRIAAAIVAQRPIGDTATLATVVAEAVPAAARRRRHPARRVFQALRIEVNQELQAVEAALDVALESVCVGGRIVVMAYHSLEDRIVKRRFAAALEGCTCPPEIAVCVCGKVAQFKKVTRKPIRPSEGEIEENPRARSAVLRAVERISI</sequence>
<protein>
    <submittedName>
        <fullName evidence="5">16S rRNA (Cytosine(1402)-N(4))-methyltransferase</fullName>
        <ecNumber evidence="5">2.1.1.199</ecNumber>
    </submittedName>
</protein>
<keyword evidence="3 5" id="KW-0808">Transferase</keyword>
<dbReference type="SUPFAM" id="SSF53335">
    <property type="entry name" value="S-adenosyl-L-methionine-dependent methyltransferases"/>
    <property type="match status" value="1"/>
</dbReference>
<comment type="similarity">
    <text evidence="1">Belongs to the methyltransferase superfamily. RsmH family.</text>
</comment>
<dbReference type="EC" id="2.1.1.199" evidence="5"/>
<evidence type="ECO:0000256" key="4">
    <source>
        <dbReference type="ARBA" id="ARBA00022691"/>
    </source>
</evidence>
<dbReference type="SUPFAM" id="SSF81799">
    <property type="entry name" value="Putative methyltransferase TM0872, insert domain"/>
    <property type="match status" value="1"/>
</dbReference>
<dbReference type="Pfam" id="PF01795">
    <property type="entry name" value="Methyltransf_5"/>
    <property type="match status" value="1"/>
</dbReference>
<dbReference type="GO" id="GO:0070475">
    <property type="term" value="P:rRNA base methylation"/>
    <property type="evidence" value="ECO:0007669"/>
    <property type="project" value="TreeGrafter"/>
</dbReference>
<accession>A0A3B0TLX8</accession>
<dbReference type="Gene3D" id="1.10.150.170">
    <property type="entry name" value="Putative methyltransferase TM0872, insert domain"/>
    <property type="match status" value="1"/>
</dbReference>
<proteinExistence type="inferred from homology"/>
<evidence type="ECO:0000256" key="2">
    <source>
        <dbReference type="ARBA" id="ARBA00022603"/>
    </source>
</evidence>
<keyword evidence="2 5" id="KW-0489">Methyltransferase</keyword>
<dbReference type="HAMAP" id="MF_01007">
    <property type="entry name" value="16SrRNA_methyltr_H"/>
    <property type="match status" value="1"/>
</dbReference>
<dbReference type="PANTHER" id="PTHR11265">
    <property type="entry name" value="S-ADENOSYL-METHYLTRANSFERASE MRAW"/>
    <property type="match status" value="1"/>
</dbReference>
<dbReference type="InterPro" id="IPR023397">
    <property type="entry name" value="SAM-dep_MeTrfase_MraW_recog"/>
</dbReference>
<dbReference type="AlphaFoldDB" id="A0A3B0TLX8"/>
<dbReference type="Gene3D" id="3.40.50.150">
    <property type="entry name" value="Vaccinia Virus protein VP39"/>
    <property type="match status" value="1"/>
</dbReference>
<evidence type="ECO:0000256" key="1">
    <source>
        <dbReference type="ARBA" id="ARBA00010396"/>
    </source>
</evidence>
<evidence type="ECO:0000256" key="3">
    <source>
        <dbReference type="ARBA" id="ARBA00022679"/>
    </source>
</evidence>
<dbReference type="NCBIfam" id="TIGR00006">
    <property type="entry name" value="16S rRNA (cytosine(1402)-N(4))-methyltransferase RsmH"/>
    <property type="match status" value="1"/>
</dbReference>